<protein>
    <submittedName>
        <fullName evidence="1">Uncharacterized protein</fullName>
    </submittedName>
</protein>
<sequence length="101" mass="12181">MPDLGVMLMLRTQTARLEVPEDQWPISQVLKGKTITYTNSWQQYREVDVERLAWREHGGPAGWKQFMDEQYKMYKAEYEIWRTNPQVMQRPIFHCPDLYCP</sequence>
<proteinExistence type="predicted"/>
<name>A0ACB8RDU9_9AGAM</name>
<gene>
    <name evidence="1" type="ORF">FA95DRAFT_1598565</name>
</gene>
<dbReference type="Proteomes" id="UP000814033">
    <property type="component" value="Unassembled WGS sequence"/>
</dbReference>
<comment type="caution">
    <text evidence="1">The sequence shown here is derived from an EMBL/GenBank/DDBJ whole genome shotgun (WGS) entry which is preliminary data.</text>
</comment>
<evidence type="ECO:0000313" key="1">
    <source>
        <dbReference type="EMBL" id="KAI0042185.1"/>
    </source>
</evidence>
<evidence type="ECO:0000313" key="2">
    <source>
        <dbReference type="Proteomes" id="UP000814033"/>
    </source>
</evidence>
<reference evidence="1" key="1">
    <citation type="submission" date="2021-02" db="EMBL/GenBank/DDBJ databases">
        <authorList>
            <consortium name="DOE Joint Genome Institute"/>
            <person name="Ahrendt S."/>
            <person name="Looney B.P."/>
            <person name="Miyauchi S."/>
            <person name="Morin E."/>
            <person name="Drula E."/>
            <person name="Courty P.E."/>
            <person name="Chicoki N."/>
            <person name="Fauchery L."/>
            <person name="Kohler A."/>
            <person name="Kuo A."/>
            <person name="Labutti K."/>
            <person name="Pangilinan J."/>
            <person name="Lipzen A."/>
            <person name="Riley R."/>
            <person name="Andreopoulos W."/>
            <person name="He G."/>
            <person name="Johnson J."/>
            <person name="Barry K.W."/>
            <person name="Grigoriev I.V."/>
            <person name="Nagy L."/>
            <person name="Hibbett D."/>
            <person name="Henrissat B."/>
            <person name="Matheny P.B."/>
            <person name="Labbe J."/>
            <person name="Martin F."/>
        </authorList>
    </citation>
    <scope>NUCLEOTIDE SEQUENCE</scope>
    <source>
        <strain evidence="1">FP105234-sp</strain>
    </source>
</reference>
<reference evidence="1" key="2">
    <citation type="journal article" date="2022" name="New Phytol.">
        <title>Evolutionary transition to the ectomycorrhizal habit in the genomes of a hyperdiverse lineage of mushroom-forming fungi.</title>
        <authorList>
            <person name="Looney B."/>
            <person name="Miyauchi S."/>
            <person name="Morin E."/>
            <person name="Drula E."/>
            <person name="Courty P.E."/>
            <person name="Kohler A."/>
            <person name="Kuo A."/>
            <person name="LaButti K."/>
            <person name="Pangilinan J."/>
            <person name="Lipzen A."/>
            <person name="Riley R."/>
            <person name="Andreopoulos W."/>
            <person name="He G."/>
            <person name="Johnson J."/>
            <person name="Nolan M."/>
            <person name="Tritt A."/>
            <person name="Barry K.W."/>
            <person name="Grigoriev I.V."/>
            <person name="Nagy L.G."/>
            <person name="Hibbett D."/>
            <person name="Henrissat B."/>
            <person name="Matheny P.B."/>
            <person name="Labbe J."/>
            <person name="Martin F.M."/>
        </authorList>
    </citation>
    <scope>NUCLEOTIDE SEQUENCE</scope>
    <source>
        <strain evidence="1">FP105234-sp</strain>
    </source>
</reference>
<keyword evidence="2" id="KW-1185">Reference proteome</keyword>
<accession>A0ACB8RDU9</accession>
<dbReference type="EMBL" id="MU276079">
    <property type="protein sequence ID" value="KAI0042185.1"/>
    <property type="molecule type" value="Genomic_DNA"/>
</dbReference>
<organism evidence="1 2">
    <name type="scientific">Auriscalpium vulgare</name>
    <dbReference type="NCBI Taxonomy" id="40419"/>
    <lineage>
        <taxon>Eukaryota</taxon>
        <taxon>Fungi</taxon>
        <taxon>Dikarya</taxon>
        <taxon>Basidiomycota</taxon>
        <taxon>Agaricomycotina</taxon>
        <taxon>Agaricomycetes</taxon>
        <taxon>Russulales</taxon>
        <taxon>Auriscalpiaceae</taxon>
        <taxon>Auriscalpium</taxon>
    </lineage>
</organism>